<dbReference type="EMBL" id="CM001223">
    <property type="protein sequence ID" value="KEH22666.1"/>
    <property type="molecule type" value="Genomic_DNA"/>
</dbReference>
<reference evidence="2 4" key="1">
    <citation type="journal article" date="2011" name="Nature">
        <title>The Medicago genome provides insight into the evolution of rhizobial symbioses.</title>
        <authorList>
            <person name="Young N.D."/>
            <person name="Debelle F."/>
            <person name="Oldroyd G.E."/>
            <person name="Geurts R."/>
            <person name="Cannon S.B."/>
            <person name="Udvardi M.K."/>
            <person name="Benedito V.A."/>
            <person name="Mayer K.F."/>
            <person name="Gouzy J."/>
            <person name="Schoof H."/>
            <person name="Van de Peer Y."/>
            <person name="Proost S."/>
            <person name="Cook D.R."/>
            <person name="Meyers B.C."/>
            <person name="Spannagl M."/>
            <person name="Cheung F."/>
            <person name="De Mita S."/>
            <person name="Krishnakumar V."/>
            <person name="Gundlach H."/>
            <person name="Zhou S."/>
            <person name="Mudge J."/>
            <person name="Bharti A.K."/>
            <person name="Murray J.D."/>
            <person name="Naoumkina M.A."/>
            <person name="Rosen B."/>
            <person name="Silverstein K.A."/>
            <person name="Tang H."/>
            <person name="Rombauts S."/>
            <person name="Zhao P.X."/>
            <person name="Zhou P."/>
            <person name="Barbe V."/>
            <person name="Bardou P."/>
            <person name="Bechner M."/>
            <person name="Bellec A."/>
            <person name="Berger A."/>
            <person name="Berges H."/>
            <person name="Bidwell S."/>
            <person name="Bisseling T."/>
            <person name="Choisne N."/>
            <person name="Couloux A."/>
            <person name="Denny R."/>
            <person name="Deshpande S."/>
            <person name="Dai X."/>
            <person name="Doyle J.J."/>
            <person name="Dudez A.M."/>
            <person name="Farmer A.D."/>
            <person name="Fouteau S."/>
            <person name="Franken C."/>
            <person name="Gibelin C."/>
            <person name="Gish J."/>
            <person name="Goldstein S."/>
            <person name="Gonzalez A.J."/>
            <person name="Green P.J."/>
            <person name="Hallab A."/>
            <person name="Hartog M."/>
            <person name="Hua A."/>
            <person name="Humphray S.J."/>
            <person name="Jeong D.H."/>
            <person name="Jing Y."/>
            <person name="Jocker A."/>
            <person name="Kenton S.M."/>
            <person name="Kim D.J."/>
            <person name="Klee K."/>
            <person name="Lai H."/>
            <person name="Lang C."/>
            <person name="Lin S."/>
            <person name="Macmil S.L."/>
            <person name="Magdelenat G."/>
            <person name="Matthews L."/>
            <person name="McCorrison J."/>
            <person name="Monaghan E.L."/>
            <person name="Mun J.H."/>
            <person name="Najar F.Z."/>
            <person name="Nicholson C."/>
            <person name="Noirot C."/>
            <person name="O'Bleness M."/>
            <person name="Paule C.R."/>
            <person name="Poulain J."/>
            <person name="Prion F."/>
            <person name="Qin B."/>
            <person name="Qu C."/>
            <person name="Retzel E.F."/>
            <person name="Riddle C."/>
            <person name="Sallet E."/>
            <person name="Samain S."/>
            <person name="Samson N."/>
            <person name="Sanders I."/>
            <person name="Saurat O."/>
            <person name="Scarpelli C."/>
            <person name="Schiex T."/>
            <person name="Segurens B."/>
            <person name="Severin A.J."/>
            <person name="Sherrier D.J."/>
            <person name="Shi R."/>
            <person name="Sims S."/>
            <person name="Singer S.R."/>
            <person name="Sinharoy S."/>
            <person name="Sterck L."/>
            <person name="Viollet A."/>
            <person name="Wang B.B."/>
            <person name="Wang K."/>
            <person name="Wang M."/>
            <person name="Wang X."/>
            <person name="Warfsmann J."/>
            <person name="Weissenbach J."/>
            <person name="White D.D."/>
            <person name="White J.D."/>
            <person name="Wiley G.B."/>
            <person name="Wincker P."/>
            <person name="Xing Y."/>
            <person name="Yang L."/>
            <person name="Yao Z."/>
            <person name="Ying F."/>
            <person name="Zhai J."/>
            <person name="Zhou L."/>
            <person name="Zuber A."/>
            <person name="Denarie J."/>
            <person name="Dixon R.A."/>
            <person name="May G.D."/>
            <person name="Schwartz D.C."/>
            <person name="Rogers J."/>
            <person name="Quetier F."/>
            <person name="Town C.D."/>
            <person name="Roe B.A."/>
        </authorList>
    </citation>
    <scope>NUCLEOTIDE SEQUENCE [LARGE SCALE GENOMIC DNA]</scope>
    <source>
        <strain evidence="2">A17</strain>
        <strain evidence="3 4">cv. Jemalong A17</strain>
    </source>
</reference>
<dbReference type="InterPro" id="IPR001810">
    <property type="entry name" value="F-box_dom"/>
</dbReference>
<sequence>MTNSDPPLKSQHSNGGAPTLVLLDELITDILSRLPVKTLMQFKCVCKSWKTLISNPALAKLHLHRSPWNTHLAMVSNRSTSKDELDCSVVPFPVSRLLQDPLTIVPFCPSIRFRSVFHYSWILDDES</sequence>
<dbReference type="AlphaFoldDB" id="A0A072TZQ2"/>
<dbReference type="EnsemblPlants" id="KEH22666">
    <property type="protein sequence ID" value="KEH22666"/>
    <property type="gene ID" value="MTR_7g056373"/>
</dbReference>
<dbReference type="SMART" id="SM00256">
    <property type="entry name" value="FBOX"/>
    <property type="match status" value="1"/>
</dbReference>
<gene>
    <name evidence="2" type="ordered locus">MTR_7g056373</name>
</gene>
<reference evidence="3" key="3">
    <citation type="submission" date="2015-04" db="UniProtKB">
        <authorList>
            <consortium name="EnsemblPlants"/>
        </authorList>
    </citation>
    <scope>IDENTIFICATION</scope>
    <source>
        <strain evidence="3">cv. Jemalong A17</strain>
    </source>
</reference>
<dbReference type="SUPFAM" id="SSF81383">
    <property type="entry name" value="F-box domain"/>
    <property type="match status" value="1"/>
</dbReference>
<evidence type="ECO:0000313" key="4">
    <source>
        <dbReference type="Proteomes" id="UP000002051"/>
    </source>
</evidence>
<dbReference type="PANTHER" id="PTHR31672:SF13">
    <property type="entry name" value="F-BOX PROTEIN CPR30-LIKE"/>
    <property type="match status" value="1"/>
</dbReference>
<name>A0A072TZQ2_MEDTR</name>
<evidence type="ECO:0000259" key="1">
    <source>
        <dbReference type="SMART" id="SM00256"/>
    </source>
</evidence>
<accession>A0A072TZQ2</accession>
<dbReference type="PANTHER" id="PTHR31672">
    <property type="entry name" value="BNACNNG10540D PROTEIN"/>
    <property type="match status" value="1"/>
</dbReference>
<reference evidence="2 4" key="2">
    <citation type="journal article" date="2014" name="BMC Genomics">
        <title>An improved genome release (version Mt4.0) for the model legume Medicago truncatula.</title>
        <authorList>
            <person name="Tang H."/>
            <person name="Krishnakumar V."/>
            <person name="Bidwell S."/>
            <person name="Rosen B."/>
            <person name="Chan A."/>
            <person name="Zhou S."/>
            <person name="Gentzbittel L."/>
            <person name="Childs K.L."/>
            <person name="Yandell M."/>
            <person name="Gundlach H."/>
            <person name="Mayer K.F."/>
            <person name="Schwartz D.C."/>
            <person name="Town C.D."/>
        </authorList>
    </citation>
    <scope>GENOME REANNOTATION</scope>
    <source>
        <strain evidence="2">A17</strain>
        <strain evidence="3 4">cv. Jemalong A17</strain>
    </source>
</reference>
<dbReference type="CDD" id="cd22157">
    <property type="entry name" value="F-box_AtFBW1-like"/>
    <property type="match status" value="1"/>
</dbReference>
<dbReference type="Gene3D" id="1.20.1280.50">
    <property type="match status" value="1"/>
</dbReference>
<evidence type="ECO:0000313" key="3">
    <source>
        <dbReference type="EnsemblPlants" id="KEH22666"/>
    </source>
</evidence>
<keyword evidence="4" id="KW-1185">Reference proteome</keyword>
<dbReference type="InterPro" id="IPR050796">
    <property type="entry name" value="SCF_F-box_component"/>
</dbReference>
<dbReference type="Proteomes" id="UP000002051">
    <property type="component" value="Unassembled WGS sequence"/>
</dbReference>
<feature type="domain" description="F-box" evidence="1">
    <location>
        <begin position="22"/>
        <end position="62"/>
    </location>
</feature>
<dbReference type="HOGENOM" id="CLU_1973829_0_0_1"/>
<dbReference type="Pfam" id="PF00646">
    <property type="entry name" value="F-box"/>
    <property type="match status" value="1"/>
</dbReference>
<evidence type="ECO:0000313" key="2">
    <source>
        <dbReference type="EMBL" id="KEH22666.1"/>
    </source>
</evidence>
<proteinExistence type="predicted"/>
<organism evidence="2 4">
    <name type="scientific">Medicago truncatula</name>
    <name type="common">Barrel medic</name>
    <name type="synonym">Medicago tribuloides</name>
    <dbReference type="NCBI Taxonomy" id="3880"/>
    <lineage>
        <taxon>Eukaryota</taxon>
        <taxon>Viridiplantae</taxon>
        <taxon>Streptophyta</taxon>
        <taxon>Embryophyta</taxon>
        <taxon>Tracheophyta</taxon>
        <taxon>Spermatophyta</taxon>
        <taxon>Magnoliopsida</taxon>
        <taxon>eudicotyledons</taxon>
        <taxon>Gunneridae</taxon>
        <taxon>Pentapetalae</taxon>
        <taxon>rosids</taxon>
        <taxon>fabids</taxon>
        <taxon>Fabales</taxon>
        <taxon>Fabaceae</taxon>
        <taxon>Papilionoideae</taxon>
        <taxon>50 kb inversion clade</taxon>
        <taxon>NPAAA clade</taxon>
        <taxon>Hologalegina</taxon>
        <taxon>IRL clade</taxon>
        <taxon>Trifolieae</taxon>
        <taxon>Medicago</taxon>
    </lineage>
</organism>
<protein>
    <submittedName>
        <fullName evidence="2">F-box-like protein</fullName>
    </submittedName>
</protein>
<dbReference type="InterPro" id="IPR036047">
    <property type="entry name" value="F-box-like_dom_sf"/>
</dbReference>